<dbReference type="Proteomes" id="UP000095606">
    <property type="component" value="Unassembled WGS sequence"/>
</dbReference>
<gene>
    <name evidence="1" type="ORF">ERS852461_00554</name>
</gene>
<evidence type="ECO:0000313" key="1">
    <source>
        <dbReference type="EMBL" id="CUO56112.1"/>
    </source>
</evidence>
<organism evidence="1 2">
    <name type="scientific">Bacteroides faecis</name>
    <dbReference type="NCBI Taxonomy" id="674529"/>
    <lineage>
        <taxon>Bacteria</taxon>
        <taxon>Pseudomonadati</taxon>
        <taxon>Bacteroidota</taxon>
        <taxon>Bacteroidia</taxon>
        <taxon>Bacteroidales</taxon>
        <taxon>Bacteroidaceae</taxon>
        <taxon>Bacteroides</taxon>
    </lineage>
</organism>
<accession>A0A174G0M9</accession>
<reference evidence="1 2" key="1">
    <citation type="submission" date="2015-09" db="EMBL/GenBank/DDBJ databases">
        <authorList>
            <consortium name="Pathogen Informatics"/>
        </authorList>
    </citation>
    <scope>NUCLEOTIDE SEQUENCE [LARGE SCALE GENOMIC DNA]</scope>
    <source>
        <strain evidence="1 2">2789STDY5834846</strain>
    </source>
</reference>
<sequence length="92" mass="9980">MRPLFFITTFTTVEFKKLLFMKLTSEIINILNAGGSVKINCKSKLTSELINIAMAASKNNVTLICTNAGCKLTSELINIAAAGKGHVVFELD</sequence>
<dbReference type="EMBL" id="CZAE01000002">
    <property type="protein sequence ID" value="CUO56112.1"/>
    <property type="molecule type" value="Genomic_DNA"/>
</dbReference>
<proteinExistence type="predicted"/>
<evidence type="ECO:0000313" key="2">
    <source>
        <dbReference type="Proteomes" id="UP000095606"/>
    </source>
</evidence>
<dbReference type="AlphaFoldDB" id="A0A174G0M9"/>
<name>A0A174G0M9_9BACE</name>
<protein>
    <submittedName>
        <fullName evidence="1">Uncharacterized protein</fullName>
    </submittedName>
</protein>